<keyword evidence="3 5" id="KW-0067">ATP-binding</keyword>
<dbReference type="RefSeq" id="WP_151112476.1">
    <property type="nucleotide sequence ID" value="NZ_JACSQO010000013.1"/>
</dbReference>
<feature type="domain" description="ABC transporter" evidence="4">
    <location>
        <begin position="2"/>
        <end position="232"/>
    </location>
</feature>
<dbReference type="InterPro" id="IPR027417">
    <property type="entry name" value="P-loop_NTPase"/>
</dbReference>
<comment type="caution">
    <text evidence="5">The sequence shown here is derived from an EMBL/GenBank/DDBJ whole genome shotgun (WGS) entry which is preliminary data.</text>
</comment>
<dbReference type="PROSITE" id="PS00211">
    <property type="entry name" value="ABC_TRANSPORTER_1"/>
    <property type="match status" value="1"/>
</dbReference>
<dbReference type="InterPro" id="IPR003439">
    <property type="entry name" value="ABC_transporter-like_ATP-bd"/>
</dbReference>
<evidence type="ECO:0000256" key="3">
    <source>
        <dbReference type="ARBA" id="ARBA00022840"/>
    </source>
</evidence>
<name>A0ABR8RF09_9BACI</name>
<evidence type="ECO:0000313" key="5">
    <source>
        <dbReference type="EMBL" id="MBD7946132.1"/>
    </source>
</evidence>
<dbReference type="Gene3D" id="3.40.50.300">
    <property type="entry name" value="P-loop containing nucleotide triphosphate hydrolases"/>
    <property type="match status" value="1"/>
</dbReference>
<keyword evidence="6" id="KW-1185">Reference proteome</keyword>
<keyword evidence="1" id="KW-0813">Transport</keyword>
<evidence type="ECO:0000313" key="6">
    <source>
        <dbReference type="Proteomes" id="UP000640786"/>
    </source>
</evidence>
<evidence type="ECO:0000256" key="1">
    <source>
        <dbReference type="ARBA" id="ARBA00022448"/>
    </source>
</evidence>
<keyword evidence="2" id="KW-0547">Nucleotide-binding</keyword>
<dbReference type="InterPro" id="IPR025302">
    <property type="entry name" value="DrrA1/2-like_C"/>
</dbReference>
<gene>
    <name evidence="5" type="ORF">H9650_18660</name>
</gene>
<evidence type="ECO:0000259" key="4">
    <source>
        <dbReference type="PROSITE" id="PS50893"/>
    </source>
</evidence>
<proteinExistence type="predicted"/>
<dbReference type="InterPro" id="IPR003593">
    <property type="entry name" value="AAA+_ATPase"/>
</dbReference>
<dbReference type="PANTHER" id="PTHR43582:SF2">
    <property type="entry name" value="LINEARMYCIN RESISTANCE ATP-BINDING PROTEIN LNRL"/>
    <property type="match status" value="1"/>
</dbReference>
<dbReference type="Pfam" id="PF00005">
    <property type="entry name" value="ABC_tran"/>
    <property type="match status" value="1"/>
</dbReference>
<sequence>MLQARNLQKKFKTKEVVKKINLELGAGESVGLLGPNGAGKSTTISMLSSLVQPTSGDVLWNNVSIKDNPEALRKTLGVVPQEISLYPELTARENLKFFGRIYGLKGQILEHRVEDVLVKIGLKEREKDQVKTFSGGMKRRLNIGAALLHLPSLLIMDEPTVGIDPQSRAYILNTVKRLVEEGMTLLYTSHYIEEVELLCDRIYIMDEGEIIAFGTKEELKSLVSGNQTIELKGHTLPVLFEESLQKHFPAATVYREEESLLLALAKEEEPLPRIFAIAAENGVTITSAIVKVPSLEDVFLHLTGRALRD</sequence>
<dbReference type="EMBL" id="JACSQO010000013">
    <property type="protein sequence ID" value="MBD7946132.1"/>
    <property type="molecule type" value="Genomic_DNA"/>
</dbReference>
<dbReference type="PROSITE" id="PS50893">
    <property type="entry name" value="ABC_TRANSPORTER_2"/>
    <property type="match status" value="1"/>
</dbReference>
<dbReference type="Pfam" id="PF13732">
    <property type="entry name" value="DrrA1-3_C"/>
    <property type="match status" value="1"/>
</dbReference>
<accession>A0ABR8RF09</accession>
<dbReference type="GO" id="GO:0005524">
    <property type="term" value="F:ATP binding"/>
    <property type="evidence" value="ECO:0007669"/>
    <property type="project" value="UniProtKB-KW"/>
</dbReference>
<dbReference type="SMART" id="SM00382">
    <property type="entry name" value="AAA"/>
    <property type="match status" value="1"/>
</dbReference>
<dbReference type="Proteomes" id="UP000640786">
    <property type="component" value="Unassembled WGS sequence"/>
</dbReference>
<dbReference type="PANTHER" id="PTHR43582">
    <property type="entry name" value="LINEARMYCIN RESISTANCE ATP-BINDING PROTEIN LNRL"/>
    <property type="match status" value="1"/>
</dbReference>
<organism evidence="5 6">
    <name type="scientific">Psychrobacillus faecigallinarum</name>
    <dbReference type="NCBI Taxonomy" id="2762235"/>
    <lineage>
        <taxon>Bacteria</taxon>
        <taxon>Bacillati</taxon>
        <taxon>Bacillota</taxon>
        <taxon>Bacilli</taxon>
        <taxon>Bacillales</taxon>
        <taxon>Bacillaceae</taxon>
        <taxon>Psychrobacillus</taxon>
    </lineage>
</organism>
<protein>
    <submittedName>
        <fullName evidence="5">ABC transporter ATP-binding protein</fullName>
    </submittedName>
</protein>
<reference evidence="5 6" key="1">
    <citation type="submission" date="2020-08" db="EMBL/GenBank/DDBJ databases">
        <title>A Genomic Blueprint of the Chicken Gut Microbiome.</title>
        <authorList>
            <person name="Gilroy R."/>
            <person name="Ravi A."/>
            <person name="Getino M."/>
            <person name="Pursley I."/>
            <person name="Horton D.L."/>
            <person name="Alikhan N.-F."/>
            <person name="Baker D."/>
            <person name="Gharbi K."/>
            <person name="Hall N."/>
            <person name="Watson M."/>
            <person name="Adriaenssens E.M."/>
            <person name="Foster-Nyarko E."/>
            <person name="Jarju S."/>
            <person name="Secka A."/>
            <person name="Antonio M."/>
            <person name="Oren A."/>
            <person name="Chaudhuri R."/>
            <person name="La Ragione R.M."/>
            <person name="Hildebrand F."/>
            <person name="Pallen M.J."/>
        </authorList>
    </citation>
    <scope>NUCLEOTIDE SEQUENCE [LARGE SCALE GENOMIC DNA]</scope>
    <source>
        <strain evidence="5 6">Sa2BUA9</strain>
    </source>
</reference>
<dbReference type="SUPFAM" id="SSF52540">
    <property type="entry name" value="P-loop containing nucleoside triphosphate hydrolases"/>
    <property type="match status" value="1"/>
</dbReference>
<dbReference type="InterPro" id="IPR017871">
    <property type="entry name" value="ABC_transporter-like_CS"/>
</dbReference>
<evidence type="ECO:0000256" key="2">
    <source>
        <dbReference type="ARBA" id="ARBA00022741"/>
    </source>
</evidence>